<feature type="transmembrane region" description="Helical" evidence="1">
    <location>
        <begin position="168"/>
        <end position="188"/>
    </location>
</feature>
<evidence type="ECO:0000256" key="1">
    <source>
        <dbReference type="SAM" id="Phobius"/>
    </source>
</evidence>
<keyword evidence="1" id="KW-0472">Membrane</keyword>
<feature type="transmembrane region" description="Helical" evidence="1">
    <location>
        <begin position="128"/>
        <end position="148"/>
    </location>
</feature>
<keyword evidence="1" id="KW-1133">Transmembrane helix</keyword>
<organism evidence="2 3">
    <name type="scientific">Vreelandella malpeensis</name>
    <dbReference type="NCBI Taxonomy" id="1172368"/>
    <lineage>
        <taxon>Bacteria</taxon>
        <taxon>Pseudomonadati</taxon>
        <taxon>Pseudomonadota</taxon>
        <taxon>Gammaproteobacteria</taxon>
        <taxon>Oceanospirillales</taxon>
        <taxon>Halomonadaceae</taxon>
        <taxon>Vreelandella</taxon>
    </lineage>
</organism>
<keyword evidence="1" id="KW-0812">Transmembrane</keyword>
<protein>
    <submittedName>
        <fullName evidence="2">Uncharacterized protein</fullName>
    </submittedName>
</protein>
<feature type="transmembrane region" description="Helical" evidence="1">
    <location>
        <begin position="6"/>
        <end position="28"/>
    </location>
</feature>
<dbReference type="Proteomes" id="UP001319882">
    <property type="component" value="Unassembled WGS sequence"/>
</dbReference>
<evidence type="ECO:0000313" key="3">
    <source>
        <dbReference type="Proteomes" id="UP001319882"/>
    </source>
</evidence>
<dbReference type="EMBL" id="WHVL01000003">
    <property type="protein sequence ID" value="MCB8889198.1"/>
    <property type="molecule type" value="Genomic_DNA"/>
</dbReference>
<dbReference type="RefSeq" id="WP_227389870.1">
    <property type="nucleotide sequence ID" value="NZ_JBHSCJ010000004.1"/>
</dbReference>
<reference evidence="2 3" key="1">
    <citation type="journal article" date="2021" name="Sci. Rep.">
        <title>Genome analysis of a halophilic bacterium Halomonas malpeensis YU-PRIM-29(T) reveals its exopolysaccharide and pigment producing capabilities.</title>
        <authorList>
            <person name="Athmika"/>
            <person name="Ghate S.D."/>
            <person name="Arun A.B."/>
            <person name="Rao S.S."/>
            <person name="Kumar S.T.A."/>
            <person name="Kandiyil M.K."/>
            <person name="Saptami K."/>
            <person name="Rekha P.D."/>
        </authorList>
    </citation>
    <scope>NUCLEOTIDE SEQUENCE [LARGE SCALE GENOMIC DNA]</scope>
    <source>
        <strain evidence="3">prim 29</strain>
    </source>
</reference>
<evidence type="ECO:0000313" key="2">
    <source>
        <dbReference type="EMBL" id="MCB8889198.1"/>
    </source>
</evidence>
<name>A0ABS8DT33_9GAMM</name>
<accession>A0ABS8DT33</accession>
<comment type="caution">
    <text evidence="2">The sequence shown here is derived from an EMBL/GenBank/DDBJ whole genome shotgun (WGS) entry which is preliminary data.</text>
</comment>
<sequence>MLSALIYVLIFVGVTATLYQLYAVNYAINFDNHKRLSRDQAERLEALKHAGTEYRASGERAPFERVVRSTLGEQVEAALVREALEHDDEQAIKALLRRRPRLRFGERVTARHPLLGETRLPRRDWRSLFIGLVILNSLIAQFLGGMSIYTLLYRVETPSLAWLNEPSILMVLIFLLIPLTHAIGRLDFYVNDLYQVGRLERETTAVEAYS</sequence>
<gene>
    <name evidence="2" type="ORF">GEV37_08755</name>
</gene>
<proteinExistence type="predicted"/>
<keyword evidence="3" id="KW-1185">Reference proteome</keyword>